<dbReference type="PANTHER" id="PTHR24148:SF79">
    <property type="entry name" value="HETEROKARYON INCOMPATIBILITY DOMAIN-CONTAINING PROTEIN"/>
    <property type="match status" value="1"/>
</dbReference>
<feature type="domain" description="Heterokaryon incompatibility" evidence="1">
    <location>
        <begin position="322"/>
        <end position="410"/>
    </location>
</feature>
<name>A0A8H6MV17_9PEZI</name>
<dbReference type="Pfam" id="PF06985">
    <property type="entry name" value="HET"/>
    <property type="match status" value="1"/>
</dbReference>
<protein>
    <submittedName>
        <fullName evidence="2">Gag protein</fullName>
    </submittedName>
</protein>
<gene>
    <name evidence="2" type="ORF">CPLU01_15392</name>
</gene>
<sequence>MATPTSKIQLKTTHDWVLWIDQLQSKAESYELWEDLDPDRFEKRPRATTRYERRTRRPIRPEISDHPKTGKAELLRADADDDLRAEGLADLSAANLALYKERRTEYMEQLKEYESLMKGVRSLEDWIRETVDADLLRHCCTADKKLDQWIHELKTRAGCDSQERRAIANEAYKRVLLTPERKRLGTKKDVEDWLAKWEQAFHEAEASGVPGLDLSSLWFPEFIRALSHSYADTWVFSYQATTKRLAKRDELTPGEVLRDARQFTELTNKDEALAIAAAFQYEALPDEKAYIRLLEVQELDTTAIYGVRCQLTAWPLEHAPGFHAVSYTWGDPEQTTFIHVNGKLLEVRRNCEYALKQAGCHGGTRFHWVDAICINQGDHQEKSHQVQMMGRIFKSADLVLACATLRTAKVLAPVASKTVQSATWV</sequence>
<keyword evidence="3" id="KW-1185">Reference proteome</keyword>
<evidence type="ECO:0000313" key="3">
    <source>
        <dbReference type="Proteomes" id="UP000654918"/>
    </source>
</evidence>
<evidence type="ECO:0000259" key="1">
    <source>
        <dbReference type="Pfam" id="PF06985"/>
    </source>
</evidence>
<dbReference type="Proteomes" id="UP000654918">
    <property type="component" value="Unassembled WGS sequence"/>
</dbReference>
<accession>A0A8H6MV17</accession>
<dbReference type="InterPro" id="IPR010730">
    <property type="entry name" value="HET"/>
</dbReference>
<dbReference type="InterPro" id="IPR052895">
    <property type="entry name" value="HetReg/Transcr_Mod"/>
</dbReference>
<dbReference type="EMBL" id="WIGO01000513">
    <property type="protein sequence ID" value="KAF6810017.1"/>
    <property type="molecule type" value="Genomic_DNA"/>
</dbReference>
<comment type="caution">
    <text evidence="2">The sequence shown here is derived from an EMBL/GenBank/DDBJ whole genome shotgun (WGS) entry which is preliminary data.</text>
</comment>
<evidence type="ECO:0000313" key="2">
    <source>
        <dbReference type="EMBL" id="KAF6810017.1"/>
    </source>
</evidence>
<reference evidence="2" key="1">
    <citation type="journal article" date="2020" name="Phytopathology">
        <title>Genome Sequence Resources of Colletotrichum truncatum, C. plurivorum, C. musicola, and C. sojae: Four Species Pathogenic to Soybean (Glycine max).</title>
        <authorList>
            <person name="Rogerio F."/>
            <person name="Boufleur T.R."/>
            <person name="Ciampi-Guillardi M."/>
            <person name="Sukno S.A."/>
            <person name="Thon M.R."/>
            <person name="Massola Junior N.S."/>
            <person name="Baroncelli R."/>
        </authorList>
    </citation>
    <scope>NUCLEOTIDE SEQUENCE</scope>
    <source>
        <strain evidence="2">LFN00145</strain>
    </source>
</reference>
<dbReference type="PANTHER" id="PTHR24148">
    <property type="entry name" value="ANKYRIN REPEAT DOMAIN-CONTAINING PROTEIN 39 HOMOLOG-RELATED"/>
    <property type="match status" value="1"/>
</dbReference>
<dbReference type="AlphaFoldDB" id="A0A8H6MV17"/>
<proteinExistence type="predicted"/>
<organism evidence="2 3">
    <name type="scientific">Colletotrichum plurivorum</name>
    <dbReference type="NCBI Taxonomy" id="2175906"/>
    <lineage>
        <taxon>Eukaryota</taxon>
        <taxon>Fungi</taxon>
        <taxon>Dikarya</taxon>
        <taxon>Ascomycota</taxon>
        <taxon>Pezizomycotina</taxon>
        <taxon>Sordariomycetes</taxon>
        <taxon>Hypocreomycetidae</taxon>
        <taxon>Glomerellales</taxon>
        <taxon>Glomerellaceae</taxon>
        <taxon>Colletotrichum</taxon>
        <taxon>Colletotrichum orchidearum species complex</taxon>
    </lineage>
</organism>